<keyword evidence="1" id="KW-1133">Transmembrane helix</keyword>
<dbReference type="RefSeq" id="WP_012243076.1">
    <property type="nucleotide sequence ID" value="NZ_JACAOE010000003.1"/>
</dbReference>
<dbReference type="Proteomes" id="UP000315938">
    <property type="component" value="Unassembled WGS sequence"/>
</dbReference>
<organism evidence="2 3">
    <name type="scientific">Acholeplasma laidlawii</name>
    <dbReference type="NCBI Taxonomy" id="2148"/>
    <lineage>
        <taxon>Bacteria</taxon>
        <taxon>Bacillati</taxon>
        <taxon>Mycoplasmatota</taxon>
        <taxon>Mollicutes</taxon>
        <taxon>Acholeplasmatales</taxon>
        <taxon>Acholeplasmataceae</taxon>
        <taxon>Acholeplasma</taxon>
    </lineage>
</organism>
<gene>
    <name evidence="2" type="ORF">FNV44_07120</name>
</gene>
<dbReference type="EMBL" id="VKID01000004">
    <property type="protein sequence ID" value="TRX99108.1"/>
    <property type="molecule type" value="Genomic_DNA"/>
</dbReference>
<keyword evidence="1" id="KW-0472">Membrane</keyword>
<dbReference type="AlphaFoldDB" id="A0A553IFY9"/>
<evidence type="ECO:0000313" key="2">
    <source>
        <dbReference type="EMBL" id="TRX99108.1"/>
    </source>
</evidence>
<protein>
    <submittedName>
        <fullName evidence="2">Uncharacterized protein</fullName>
    </submittedName>
</protein>
<feature type="transmembrane region" description="Helical" evidence="1">
    <location>
        <begin position="6"/>
        <end position="25"/>
    </location>
</feature>
<accession>A0A553IFY9</accession>
<reference evidence="2 3" key="1">
    <citation type="submission" date="2019-07" db="EMBL/GenBank/DDBJ databases">
        <title>Genome sequence of Acholeplasma laidlawii strain with increased resistance to erythromycin.</title>
        <authorList>
            <person name="Medvedeva E.S."/>
            <person name="Baranova N.B."/>
            <person name="Siniagina M.N."/>
            <person name="Mouzykantov A."/>
            <person name="Chernova O.A."/>
            <person name="Chernov V.M."/>
        </authorList>
    </citation>
    <scope>NUCLEOTIDE SEQUENCE [LARGE SCALE GENOMIC DNA]</scope>
    <source>
        <strain evidence="2 3">PG8REry</strain>
    </source>
</reference>
<dbReference type="GeneID" id="41339281"/>
<keyword evidence="1" id="KW-0812">Transmembrane</keyword>
<proteinExistence type="predicted"/>
<sequence length="101" mass="11951">MPPFFSGFFTIFFIVFIIVVVVSITNTLKIRKRNHEPIKKFKVNGKSYVIYSKLNYNRYYNNQVRYELRDSDGNVLGSFNSLNDILVLLNLDEFPQEDIFN</sequence>
<comment type="caution">
    <text evidence="2">The sequence shown here is derived from an EMBL/GenBank/DDBJ whole genome shotgun (WGS) entry which is preliminary data.</text>
</comment>
<name>A0A553IFY9_ACHLA</name>
<evidence type="ECO:0000256" key="1">
    <source>
        <dbReference type="SAM" id="Phobius"/>
    </source>
</evidence>
<evidence type="ECO:0000313" key="3">
    <source>
        <dbReference type="Proteomes" id="UP000315938"/>
    </source>
</evidence>